<gene>
    <name evidence="2" type="ORF">EXN75_02965</name>
</gene>
<keyword evidence="1" id="KW-0732">Signal</keyword>
<comment type="caution">
    <text evidence="2">The sequence shown here is derived from an EMBL/GenBank/DDBJ whole genome shotgun (WGS) entry which is preliminary data.</text>
</comment>
<evidence type="ECO:0000313" key="3">
    <source>
        <dbReference type="Proteomes" id="UP000297872"/>
    </source>
</evidence>
<organism evidence="2 3">
    <name type="scientific">Segatella hominis</name>
    <dbReference type="NCBI Taxonomy" id="2518605"/>
    <lineage>
        <taxon>Bacteria</taxon>
        <taxon>Pseudomonadati</taxon>
        <taxon>Bacteroidota</taxon>
        <taxon>Bacteroidia</taxon>
        <taxon>Bacteroidales</taxon>
        <taxon>Prevotellaceae</taxon>
        <taxon>Segatella</taxon>
    </lineage>
</organism>
<evidence type="ECO:0000313" key="2">
    <source>
        <dbReference type="EMBL" id="TFH84064.1"/>
    </source>
</evidence>
<feature type="signal peptide" evidence="1">
    <location>
        <begin position="1"/>
        <end position="19"/>
    </location>
</feature>
<sequence length="529" mass="57677">MKNLFTSVAFLLAAFSMQAKEYSGNLNIFVADMGNLNINQNTTITVNQQTDGKYELIIKNFYFEAGSSAMNVGTIHVTDVEGKETGDITKLAFDGETIIQPNEDSTGELQGVPVAINLNALLNGNDLGANITINALGMDIKVDFTPAGTYIQNFDFEKFHTATYTAYGNDYTSEEANHWHSFTSAKAGSGLGTARQQKQSFMSEDVRENSYSTKCLLIKSALPFNVPANGTVTTGRLNAGSANPNSTSNHAFLDISNTDVDDNGDPFYALFTAKPDAIEFWTRFKQGQDNLSYKFASLRAVITDGSYYQDPENKPYSNIVAVAANKTIEGTDVWQKVTADFDYDSYKPKEDENKEIKVINPKAILVTISTNAEPGVASKDANNPDYIYIDDLSLIYNANLKSLKLNKNDLFEAGKTEYTTNANGVVNLSDIEVESDGNGAYINKTLEKVADGIKVTITITSNDLKKQNVYTLNIKGATTTGINKPQTVTLPNGINAIYNLAGQQVSSMTSGNVYIVKTTDGKTKKVIKK</sequence>
<dbReference type="EMBL" id="SGVY01000005">
    <property type="protein sequence ID" value="TFH84064.1"/>
    <property type="molecule type" value="Genomic_DNA"/>
</dbReference>
<protein>
    <submittedName>
        <fullName evidence="2">Uncharacterized protein</fullName>
    </submittedName>
</protein>
<dbReference type="OrthoDB" id="1082976at2"/>
<accession>A0A4Y8VU26</accession>
<keyword evidence="3" id="KW-1185">Reference proteome</keyword>
<feature type="chain" id="PRO_5021405051" evidence="1">
    <location>
        <begin position="20"/>
        <end position="529"/>
    </location>
</feature>
<dbReference type="GeneID" id="302994258"/>
<evidence type="ECO:0000256" key="1">
    <source>
        <dbReference type="SAM" id="SignalP"/>
    </source>
</evidence>
<proteinExistence type="predicted"/>
<dbReference type="Proteomes" id="UP000297872">
    <property type="component" value="Unassembled WGS sequence"/>
</dbReference>
<dbReference type="AlphaFoldDB" id="A0A4Y8VU26"/>
<reference evidence="2 3" key="1">
    <citation type="submission" date="2019-02" db="EMBL/GenBank/DDBJ databases">
        <title>Draft Genome Sequence of the Prevotella sp. BCRC 81118, Isolated from Human Feces.</title>
        <authorList>
            <person name="Huang C.-H."/>
        </authorList>
    </citation>
    <scope>NUCLEOTIDE SEQUENCE [LARGE SCALE GENOMIC DNA]</scope>
    <source>
        <strain evidence="2 3">BCRC 81118</strain>
    </source>
</reference>
<dbReference type="RefSeq" id="WP_134842720.1">
    <property type="nucleotide sequence ID" value="NZ_SGVY01000005.1"/>
</dbReference>
<name>A0A4Y8VU26_9BACT</name>